<comment type="catalytic activity">
    <reaction evidence="7">
        <text>L-threonyl-[protein] + ATP = O-phospho-L-threonyl-[protein] + ADP + H(+)</text>
        <dbReference type="Rhea" id="RHEA:46608"/>
        <dbReference type="Rhea" id="RHEA-COMP:11060"/>
        <dbReference type="Rhea" id="RHEA-COMP:11605"/>
        <dbReference type="ChEBI" id="CHEBI:15378"/>
        <dbReference type="ChEBI" id="CHEBI:30013"/>
        <dbReference type="ChEBI" id="CHEBI:30616"/>
        <dbReference type="ChEBI" id="CHEBI:61977"/>
        <dbReference type="ChEBI" id="CHEBI:456216"/>
        <dbReference type="EC" id="2.7.11.1"/>
    </reaction>
</comment>
<evidence type="ECO:0000313" key="13">
    <source>
        <dbReference type="Proteomes" id="UP001289374"/>
    </source>
</evidence>
<evidence type="ECO:0000256" key="1">
    <source>
        <dbReference type="ARBA" id="ARBA00012513"/>
    </source>
</evidence>
<dbReference type="SMART" id="SM00220">
    <property type="entry name" value="S_TKc"/>
    <property type="match status" value="1"/>
</dbReference>
<dbReference type="InterPro" id="IPR017441">
    <property type="entry name" value="Protein_kinase_ATP_BS"/>
</dbReference>
<dbReference type="PANTHER" id="PTHR47989:SF62">
    <property type="entry name" value="OS05G0423500 PROTEIN"/>
    <property type="match status" value="1"/>
</dbReference>
<dbReference type="InterPro" id="IPR008271">
    <property type="entry name" value="Ser/Thr_kinase_AS"/>
</dbReference>
<sequence length="585" mass="65750">MAFMILLFLFHSHLFSILAYQYSPASSGEIAVDCGLNGTSATADGREWIGDVPSEFTPSPLQRGSSISLSAVDMADADLVPYRYARISRFQFSYVFQEVSPGQKCIRLHFNPVSYRGFEMYRDLFIVEAGRLTLLSNFSASLTAHALGLKYFVKEFWIIVEENQTLRIKFSLHDYQKNKQDELLAWNVPVDVGFGYLVRVHLNEVQNYMEVSGVMEFSVLINGKIADTKVDSARRRSHNDIHRYRDYVVIMNGNEQEGKRDLVIAMKTKSGLSNGPLARFEILKLSNLNNSLASPDPLPPSQSSSSMGLLKSILLLVSDHGNAVASIVVVVMTLTILFNYKLHKIAEAKWKKQSALTGGLRRFSLAEMQSATDIFRHTHIGKGGFGNVYRGLIDDGQCRVAIKKLAFGSHQGEHEFWNEVNALSRLRHANVVSLIGYCYESEEMILVYELMPLGTLAANLFKDNTTDNSLSWEQRLRICIGAARGLDYLHTNGVIHRDVKSSNILLDDTFRAKISDFGFAKFGESMQLHSHVNTRIVGTKGYLDPDYMRTQQLTEKSDVYSFGVVLFEVLSGKKSSELKRSRQPA</sequence>
<evidence type="ECO:0000256" key="4">
    <source>
        <dbReference type="ARBA" id="ARBA00022741"/>
    </source>
</evidence>
<dbReference type="EC" id="2.7.11.1" evidence="1"/>
<comment type="catalytic activity">
    <reaction evidence="8">
        <text>L-seryl-[protein] + ATP = O-phospho-L-seryl-[protein] + ADP + H(+)</text>
        <dbReference type="Rhea" id="RHEA:17989"/>
        <dbReference type="Rhea" id="RHEA-COMP:9863"/>
        <dbReference type="Rhea" id="RHEA-COMP:11604"/>
        <dbReference type="ChEBI" id="CHEBI:15378"/>
        <dbReference type="ChEBI" id="CHEBI:29999"/>
        <dbReference type="ChEBI" id="CHEBI:30616"/>
        <dbReference type="ChEBI" id="CHEBI:83421"/>
        <dbReference type="ChEBI" id="CHEBI:456216"/>
        <dbReference type="EC" id="2.7.11.1"/>
    </reaction>
</comment>
<dbReference type="PROSITE" id="PS00107">
    <property type="entry name" value="PROTEIN_KINASE_ATP"/>
    <property type="match status" value="1"/>
</dbReference>
<dbReference type="FunFam" id="1.10.510.10:FF:001023">
    <property type="entry name" value="Os07g0541700 protein"/>
    <property type="match status" value="1"/>
</dbReference>
<feature type="chain" id="PRO_5042014947" description="non-specific serine/threonine protein kinase" evidence="10">
    <location>
        <begin position="20"/>
        <end position="585"/>
    </location>
</feature>
<reference evidence="12" key="1">
    <citation type="submission" date="2020-06" db="EMBL/GenBank/DDBJ databases">
        <authorList>
            <person name="Li T."/>
            <person name="Hu X."/>
            <person name="Zhang T."/>
            <person name="Song X."/>
            <person name="Zhang H."/>
            <person name="Dai N."/>
            <person name="Sheng W."/>
            <person name="Hou X."/>
            <person name="Wei L."/>
        </authorList>
    </citation>
    <scope>NUCLEOTIDE SEQUENCE</scope>
    <source>
        <strain evidence="12">K16</strain>
        <tissue evidence="12">Leaf</tissue>
    </source>
</reference>
<dbReference type="Gene3D" id="3.30.200.20">
    <property type="entry name" value="Phosphorylase Kinase, domain 1"/>
    <property type="match status" value="1"/>
</dbReference>
<keyword evidence="2" id="KW-0723">Serine/threonine-protein kinase</keyword>
<dbReference type="FunFam" id="2.60.120.430:FF:000003">
    <property type="entry name" value="FERONIA receptor-like kinase"/>
    <property type="match status" value="1"/>
</dbReference>
<name>A0AAE1WKB2_9LAMI</name>
<dbReference type="InterPro" id="IPR000719">
    <property type="entry name" value="Prot_kinase_dom"/>
</dbReference>
<evidence type="ECO:0000313" key="12">
    <source>
        <dbReference type="EMBL" id="KAK4394916.1"/>
    </source>
</evidence>
<evidence type="ECO:0000259" key="11">
    <source>
        <dbReference type="PROSITE" id="PS50011"/>
    </source>
</evidence>
<dbReference type="PROSITE" id="PS00108">
    <property type="entry name" value="PROTEIN_KINASE_ST"/>
    <property type="match status" value="1"/>
</dbReference>
<dbReference type="FunFam" id="3.30.200.20:FF:000039">
    <property type="entry name" value="receptor-like protein kinase FERONIA"/>
    <property type="match status" value="1"/>
</dbReference>
<feature type="signal peptide" evidence="10">
    <location>
        <begin position="1"/>
        <end position="19"/>
    </location>
</feature>
<keyword evidence="10" id="KW-0732">Signal</keyword>
<dbReference type="EMBL" id="JACGWL010000009">
    <property type="protein sequence ID" value="KAK4394916.1"/>
    <property type="molecule type" value="Genomic_DNA"/>
</dbReference>
<dbReference type="Gene3D" id="1.10.510.10">
    <property type="entry name" value="Transferase(Phosphotransferase) domain 1"/>
    <property type="match status" value="1"/>
</dbReference>
<feature type="binding site" evidence="9">
    <location>
        <position position="404"/>
    </location>
    <ligand>
        <name>ATP</name>
        <dbReference type="ChEBI" id="CHEBI:30616"/>
    </ligand>
</feature>
<evidence type="ECO:0000256" key="7">
    <source>
        <dbReference type="ARBA" id="ARBA00047899"/>
    </source>
</evidence>
<dbReference type="PROSITE" id="PS50011">
    <property type="entry name" value="PROTEIN_KINASE_DOM"/>
    <property type="match status" value="1"/>
</dbReference>
<evidence type="ECO:0000256" key="5">
    <source>
        <dbReference type="ARBA" id="ARBA00022777"/>
    </source>
</evidence>
<dbReference type="Gene3D" id="2.60.120.430">
    <property type="entry name" value="Galactose-binding lectin"/>
    <property type="match status" value="1"/>
</dbReference>
<proteinExistence type="predicted"/>
<keyword evidence="5 12" id="KW-0418">Kinase</keyword>
<dbReference type="GO" id="GO:0004674">
    <property type="term" value="F:protein serine/threonine kinase activity"/>
    <property type="evidence" value="ECO:0007669"/>
    <property type="project" value="UniProtKB-KW"/>
</dbReference>
<evidence type="ECO:0000256" key="3">
    <source>
        <dbReference type="ARBA" id="ARBA00022679"/>
    </source>
</evidence>
<feature type="domain" description="Protein kinase" evidence="11">
    <location>
        <begin position="374"/>
        <end position="585"/>
    </location>
</feature>
<accession>A0AAE1WKB2</accession>
<dbReference type="PANTHER" id="PTHR47989">
    <property type="entry name" value="OS01G0750732 PROTEIN"/>
    <property type="match status" value="1"/>
</dbReference>
<organism evidence="12 13">
    <name type="scientific">Sesamum angolense</name>
    <dbReference type="NCBI Taxonomy" id="2727404"/>
    <lineage>
        <taxon>Eukaryota</taxon>
        <taxon>Viridiplantae</taxon>
        <taxon>Streptophyta</taxon>
        <taxon>Embryophyta</taxon>
        <taxon>Tracheophyta</taxon>
        <taxon>Spermatophyta</taxon>
        <taxon>Magnoliopsida</taxon>
        <taxon>eudicotyledons</taxon>
        <taxon>Gunneridae</taxon>
        <taxon>Pentapetalae</taxon>
        <taxon>asterids</taxon>
        <taxon>lamiids</taxon>
        <taxon>Lamiales</taxon>
        <taxon>Pedaliaceae</taxon>
        <taxon>Sesamum</taxon>
    </lineage>
</organism>
<evidence type="ECO:0000256" key="8">
    <source>
        <dbReference type="ARBA" id="ARBA00048679"/>
    </source>
</evidence>
<keyword evidence="12" id="KW-0675">Receptor</keyword>
<evidence type="ECO:0000256" key="9">
    <source>
        <dbReference type="PROSITE-ProRule" id="PRU10141"/>
    </source>
</evidence>
<dbReference type="GO" id="GO:0005524">
    <property type="term" value="F:ATP binding"/>
    <property type="evidence" value="ECO:0007669"/>
    <property type="project" value="UniProtKB-UniRule"/>
</dbReference>
<keyword evidence="13" id="KW-1185">Reference proteome</keyword>
<evidence type="ECO:0000256" key="2">
    <source>
        <dbReference type="ARBA" id="ARBA00022527"/>
    </source>
</evidence>
<keyword evidence="6 9" id="KW-0067">ATP-binding</keyword>
<gene>
    <name evidence="12" type="ORF">Sango_1645900</name>
</gene>
<keyword evidence="3" id="KW-0808">Transferase</keyword>
<dbReference type="Proteomes" id="UP001289374">
    <property type="component" value="Unassembled WGS sequence"/>
</dbReference>
<protein>
    <recommendedName>
        <fullName evidence="1">non-specific serine/threonine protein kinase</fullName>
        <ecNumber evidence="1">2.7.11.1</ecNumber>
    </recommendedName>
</protein>
<dbReference type="AlphaFoldDB" id="A0AAE1WKB2"/>
<dbReference type="SUPFAM" id="SSF56112">
    <property type="entry name" value="Protein kinase-like (PK-like)"/>
    <property type="match status" value="1"/>
</dbReference>
<comment type="caution">
    <text evidence="12">The sequence shown here is derived from an EMBL/GenBank/DDBJ whole genome shotgun (WGS) entry which is preliminary data.</text>
</comment>
<dbReference type="InterPro" id="IPR011009">
    <property type="entry name" value="Kinase-like_dom_sf"/>
</dbReference>
<dbReference type="InterPro" id="IPR001245">
    <property type="entry name" value="Ser-Thr/Tyr_kinase_cat_dom"/>
</dbReference>
<reference evidence="12" key="2">
    <citation type="journal article" date="2024" name="Plant">
        <title>Genomic evolution and insights into agronomic trait innovations of Sesamum species.</title>
        <authorList>
            <person name="Miao H."/>
            <person name="Wang L."/>
            <person name="Qu L."/>
            <person name="Liu H."/>
            <person name="Sun Y."/>
            <person name="Le M."/>
            <person name="Wang Q."/>
            <person name="Wei S."/>
            <person name="Zheng Y."/>
            <person name="Lin W."/>
            <person name="Duan Y."/>
            <person name="Cao H."/>
            <person name="Xiong S."/>
            <person name="Wang X."/>
            <person name="Wei L."/>
            <person name="Li C."/>
            <person name="Ma Q."/>
            <person name="Ju M."/>
            <person name="Zhao R."/>
            <person name="Li G."/>
            <person name="Mu C."/>
            <person name="Tian Q."/>
            <person name="Mei H."/>
            <person name="Zhang T."/>
            <person name="Gao T."/>
            <person name="Zhang H."/>
        </authorList>
    </citation>
    <scope>NUCLEOTIDE SEQUENCE</scope>
    <source>
        <strain evidence="12">K16</strain>
    </source>
</reference>
<evidence type="ECO:0000256" key="6">
    <source>
        <dbReference type="ARBA" id="ARBA00022840"/>
    </source>
</evidence>
<dbReference type="Pfam" id="PF07714">
    <property type="entry name" value="PK_Tyr_Ser-Thr"/>
    <property type="match status" value="1"/>
</dbReference>
<keyword evidence="4 9" id="KW-0547">Nucleotide-binding</keyword>
<evidence type="ECO:0000256" key="10">
    <source>
        <dbReference type="SAM" id="SignalP"/>
    </source>
</evidence>